<feature type="transmembrane region" description="Helical" evidence="6">
    <location>
        <begin position="156"/>
        <end position="178"/>
    </location>
</feature>
<evidence type="ECO:0000256" key="4">
    <source>
        <dbReference type="ARBA" id="ARBA00022989"/>
    </source>
</evidence>
<organism evidence="7 8">
    <name type="scientific">Aerococcus urinaeequi</name>
    <dbReference type="NCBI Taxonomy" id="51665"/>
    <lineage>
        <taxon>Bacteria</taxon>
        <taxon>Bacillati</taxon>
        <taxon>Bacillota</taxon>
        <taxon>Bacilli</taxon>
        <taxon>Lactobacillales</taxon>
        <taxon>Aerococcaceae</taxon>
        <taxon>Aerococcus</taxon>
    </lineage>
</organism>
<reference evidence="7" key="1">
    <citation type="submission" date="2022-12" db="EMBL/GenBank/DDBJ databases">
        <title>Whole genome sequence analysis of a duck derived balloon bacteium Aerococcus urinaeequi henan2020.</title>
        <authorList>
            <person name="Zhang H."/>
            <person name="Qiao H.X."/>
            <person name="Bian C.Z."/>
            <person name="Shu J.C."/>
        </authorList>
    </citation>
    <scope>NUCLEOTIDE SEQUENCE</scope>
    <source>
        <strain evidence="7">2020-HN-1</strain>
    </source>
</reference>
<feature type="transmembrane region" description="Helical" evidence="6">
    <location>
        <begin position="437"/>
        <end position="457"/>
    </location>
</feature>
<dbReference type="Proteomes" id="UP001164714">
    <property type="component" value="Chromosome"/>
</dbReference>
<dbReference type="InterPro" id="IPR050833">
    <property type="entry name" value="Poly_Biosynth_Transport"/>
</dbReference>
<evidence type="ECO:0000256" key="2">
    <source>
        <dbReference type="ARBA" id="ARBA00022475"/>
    </source>
</evidence>
<name>A0AA47GA17_9LACT</name>
<protein>
    <submittedName>
        <fullName evidence="7">Oligosaccharide flippase family protein</fullName>
    </submittedName>
</protein>
<feature type="transmembrane region" description="Helical" evidence="6">
    <location>
        <begin position="374"/>
        <end position="391"/>
    </location>
</feature>
<feature type="transmembrane region" description="Helical" evidence="6">
    <location>
        <begin position="313"/>
        <end position="337"/>
    </location>
</feature>
<evidence type="ECO:0000313" key="8">
    <source>
        <dbReference type="Proteomes" id="UP001164714"/>
    </source>
</evidence>
<keyword evidence="2" id="KW-1003">Cell membrane</keyword>
<feature type="transmembrane region" description="Helical" evidence="6">
    <location>
        <begin position="343"/>
        <end position="362"/>
    </location>
</feature>
<accession>A0AA47GA17</accession>
<evidence type="ECO:0000256" key="5">
    <source>
        <dbReference type="ARBA" id="ARBA00023136"/>
    </source>
</evidence>
<comment type="subcellular location">
    <subcellularLocation>
        <location evidence="1">Cell membrane</location>
        <topology evidence="1">Multi-pass membrane protein</topology>
    </subcellularLocation>
</comment>
<gene>
    <name evidence="7" type="ORF">OZ415_06860</name>
</gene>
<evidence type="ECO:0000313" key="7">
    <source>
        <dbReference type="EMBL" id="WAT23978.1"/>
    </source>
</evidence>
<dbReference type="InterPro" id="IPR002797">
    <property type="entry name" value="Polysacc_synth"/>
</dbReference>
<sequence>MKVNQLKSGVILSYLSRIIQIVVGIVYTPLMIRLLGQSEYGLYNIAASIIAYLGILNFGFGSAYMRFFTRINQSDNQEKIANLNGMFLEIFSFLGLLAVIAGIIVAINVNLIFGNSLSNSEISTTTILILVLVVNLAFSFPSVIFTTYIQANEKFVVQYLMVIALQITTPLVNLPLLLLGFGSIGMVVGTTTVNIIINIMTIVYAIKKLNMRFSFSEFDVKLFKEMSSFSFFVFINMIVDQINNNIDKTILGRYQGTTAVAVYSVGSNLNLYYTQLSTSISTVFIPRVHKMEVSNSTNNEITNLFIKVGRLQFILLSLVFMGFLFFGKSFVQLWAGIEYGQSYYIAIILMFSIATPLIQNLGVEIQRAKNLHQFRSWLYVGMAIGNVLISIPMSQKYGAIGVTIGTAFSYIIGNGLVMNLYNHYKVGLNMRKFWKEIFKFFPALLIVFIFGLVIHYYVDLDSIQNLVIFGLLFIFVFFISMWFLAFNENEKKLLTNPFK</sequence>
<feature type="transmembrane region" description="Helical" evidence="6">
    <location>
        <begin position="42"/>
        <end position="65"/>
    </location>
</feature>
<proteinExistence type="predicted"/>
<feature type="transmembrane region" description="Helical" evidence="6">
    <location>
        <begin position="397"/>
        <end position="417"/>
    </location>
</feature>
<dbReference type="PANTHER" id="PTHR30250">
    <property type="entry name" value="PST FAMILY PREDICTED COLANIC ACID TRANSPORTER"/>
    <property type="match status" value="1"/>
</dbReference>
<feature type="transmembrane region" description="Helical" evidence="6">
    <location>
        <begin position="184"/>
        <end position="206"/>
    </location>
</feature>
<dbReference type="EMBL" id="CP114063">
    <property type="protein sequence ID" value="WAT23978.1"/>
    <property type="molecule type" value="Genomic_DNA"/>
</dbReference>
<evidence type="ECO:0000256" key="3">
    <source>
        <dbReference type="ARBA" id="ARBA00022692"/>
    </source>
</evidence>
<feature type="transmembrane region" description="Helical" evidence="6">
    <location>
        <begin position="127"/>
        <end position="149"/>
    </location>
</feature>
<evidence type="ECO:0000256" key="1">
    <source>
        <dbReference type="ARBA" id="ARBA00004651"/>
    </source>
</evidence>
<dbReference type="GO" id="GO:0005886">
    <property type="term" value="C:plasma membrane"/>
    <property type="evidence" value="ECO:0007669"/>
    <property type="project" value="UniProtKB-SubCell"/>
</dbReference>
<dbReference type="AlphaFoldDB" id="A0AA47GA17"/>
<dbReference type="RefSeq" id="WP_269104591.1">
    <property type="nucleotide sequence ID" value="NZ_CP114063.1"/>
</dbReference>
<feature type="transmembrane region" description="Helical" evidence="6">
    <location>
        <begin position="86"/>
        <end position="107"/>
    </location>
</feature>
<keyword evidence="3 6" id="KW-0812">Transmembrane</keyword>
<evidence type="ECO:0000256" key="6">
    <source>
        <dbReference type="SAM" id="Phobius"/>
    </source>
</evidence>
<dbReference type="PANTHER" id="PTHR30250:SF26">
    <property type="entry name" value="PSMA PROTEIN"/>
    <property type="match status" value="1"/>
</dbReference>
<keyword evidence="4 6" id="KW-1133">Transmembrane helix</keyword>
<feature type="transmembrane region" description="Helical" evidence="6">
    <location>
        <begin position="12"/>
        <end position="30"/>
    </location>
</feature>
<keyword evidence="5 6" id="KW-0472">Membrane</keyword>
<feature type="transmembrane region" description="Helical" evidence="6">
    <location>
        <begin position="463"/>
        <end position="486"/>
    </location>
</feature>
<dbReference type="Pfam" id="PF01943">
    <property type="entry name" value="Polysacc_synt"/>
    <property type="match status" value="1"/>
</dbReference>